<evidence type="ECO:0008006" key="5">
    <source>
        <dbReference type="Google" id="ProtNLM"/>
    </source>
</evidence>
<dbReference type="OrthoDB" id="6108017at2759"/>
<dbReference type="Pfam" id="PF01843">
    <property type="entry name" value="DIL"/>
    <property type="match status" value="1"/>
</dbReference>
<dbReference type="PANTHER" id="PTHR15020">
    <property type="entry name" value="FLAVIN REDUCTASE-RELATED"/>
    <property type="match status" value="1"/>
</dbReference>
<keyword evidence="4" id="KW-1185">Reference proteome</keyword>
<reference evidence="3 4" key="1">
    <citation type="journal article" date="2020" name="IScience">
        <title>Genome Sequencing of the Endangered Kingdonia uniflora (Circaeasteraceae, Ranunculales) Reveals Potential Mechanisms of Evolutionary Specialization.</title>
        <authorList>
            <person name="Sun Y."/>
            <person name="Deng T."/>
            <person name="Zhang A."/>
            <person name="Moore M.J."/>
            <person name="Landis J.B."/>
            <person name="Lin N."/>
            <person name="Zhang H."/>
            <person name="Zhang X."/>
            <person name="Huang J."/>
            <person name="Zhang X."/>
            <person name="Sun H."/>
            <person name="Wang H."/>
        </authorList>
    </citation>
    <scope>NUCLEOTIDE SEQUENCE [LARGE SCALE GENOMIC DNA]</scope>
    <source>
        <strain evidence="3">TB1705</strain>
        <tissue evidence="3">Leaf</tissue>
    </source>
</reference>
<organism evidence="3 4">
    <name type="scientific">Kingdonia uniflora</name>
    <dbReference type="NCBI Taxonomy" id="39325"/>
    <lineage>
        <taxon>Eukaryota</taxon>
        <taxon>Viridiplantae</taxon>
        <taxon>Streptophyta</taxon>
        <taxon>Embryophyta</taxon>
        <taxon>Tracheophyta</taxon>
        <taxon>Spermatophyta</taxon>
        <taxon>Magnoliopsida</taxon>
        <taxon>Ranunculales</taxon>
        <taxon>Circaeasteraceae</taxon>
        <taxon>Kingdonia</taxon>
    </lineage>
</organism>
<proteinExistence type="predicted"/>
<evidence type="ECO:0000259" key="2">
    <source>
        <dbReference type="Pfam" id="PF13460"/>
    </source>
</evidence>
<evidence type="ECO:0000313" key="4">
    <source>
        <dbReference type="Proteomes" id="UP000541444"/>
    </source>
</evidence>
<dbReference type="PANTHER" id="PTHR15020:SF47">
    <property type="entry name" value="NAD(P)-BINDING DOMAIN-CONTAINING PROTEIN"/>
    <property type="match status" value="1"/>
</dbReference>
<dbReference type="InterPro" id="IPR016040">
    <property type="entry name" value="NAD(P)-bd_dom"/>
</dbReference>
<dbReference type="SUPFAM" id="SSF51735">
    <property type="entry name" value="NAD(P)-binding Rossmann-fold domains"/>
    <property type="match status" value="1"/>
</dbReference>
<dbReference type="Pfam" id="PF13460">
    <property type="entry name" value="NAD_binding_10"/>
    <property type="match status" value="1"/>
</dbReference>
<dbReference type="InterPro" id="IPR036291">
    <property type="entry name" value="NAD(P)-bd_dom_sf"/>
</dbReference>
<gene>
    <name evidence="3" type="ORF">GIB67_037290</name>
</gene>
<feature type="domain" description="Dilute" evidence="1">
    <location>
        <begin position="259"/>
        <end position="317"/>
    </location>
</feature>
<evidence type="ECO:0000259" key="1">
    <source>
        <dbReference type="Pfam" id="PF01843"/>
    </source>
</evidence>
<dbReference type="Gene3D" id="3.40.50.720">
    <property type="entry name" value="NAD(P)-binding Rossmann-like Domain"/>
    <property type="match status" value="1"/>
</dbReference>
<evidence type="ECO:0000313" key="3">
    <source>
        <dbReference type="EMBL" id="KAF6157717.1"/>
    </source>
</evidence>
<feature type="domain" description="NAD(P)-binding" evidence="2">
    <location>
        <begin position="18"/>
        <end position="111"/>
    </location>
</feature>
<comment type="caution">
    <text evidence="3">The sequence shown here is derived from an EMBL/GenBank/DDBJ whole genome shotgun (WGS) entry which is preliminary data.</text>
</comment>
<dbReference type="AlphaFoldDB" id="A0A7J7MSB2"/>
<accession>A0A7J7MSB2</accession>
<protein>
    <recommendedName>
        <fullName evidence="5">NAD(P)-binding domain-containing protein</fullName>
    </recommendedName>
</protein>
<sequence length="453" mass="50724">MCEFTVPGAQNTTVLVVGATSRIGRIVVRKLMLRGYNVKALVRKAEEEVIDILPRSVNIVTGDVGEPLTLKYAAEGCNKIIYCVTARSTITGDLNRVDHQGVYNISKAFRDYNNKLAQIRAGKSSKRKLLLSKFKSGKSLQGWEVSEGTYFQDVVAAKVTTGSSFHVNVPNTDQRENESVDALIKCVMQEIAFSQGKPVAAFTIYKCLLHWKSFEAERTSVFDRLIQMIGSAIEAPRTLRGSGLRTSGRSFGTNSPNSHCNGEYIKAGLAELELWCVQAKEEYAGSSWDELKHIRQAVGFLVNDQAEDDNYKKQLEVIQVNGQAEEKHLYHMHHCNMVEINQISNSNRSKCMRLSECFDLIPQDKEAKLLLESSNHRLGISFEDSDTSHVKFPHHDALVIMQKMKKFFIHTMMIDTGSGIEILFQSIIDQMGLADQIIQSDTDISGFNGSREE</sequence>
<dbReference type="EMBL" id="JACGCM010001272">
    <property type="protein sequence ID" value="KAF6157717.1"/>
    <property type="molecule type" value="Genomic_DNA"/>
</dbReference>
<name>A0A7J7MSB2_9MAGN</name>
<dbReference type="InterPro" id="IPR002710">
    <property type="entry name" value="Dilute_dom"/>
</dbReference>
<dbReference type="Proteomes" id="UP000541444">
    <property type="component" value="Unassembled WGS sequence"/>
</dbReference>